<protein>
    <submittedName>
        <fullName evidence="2">Uncharacterized protein</fullName>
    </submittedName>
</protein>
<gene>
    <name evidence="2" type="ORF">H310_11891</name>
</gene>
<organism evidence="2">
    <name type="scientific">Aphanomyces invadans</name>
    <dbReference type="NCBI Taxonomy" id="157072"/>
    <lineage>
        <taxon>Eukaryota</taxon>
        <taxon>Sar</taxon>
        <taxon>Stramenopiles</taxon>
        <taxon>Oomycota</taxon>
        <taxon>Saprolegniomycetes</taxon>
        <taxon>Saprolegniales</taxon>
        <taxon>Verrucalvaceae</taxon>
        <taxon>Aphanomyces</taxon>
    </lineage>
</organism>
<accession>A0A024TLX3</accession>
<dbReference type="VEuPathDB" id="FungiDB:H310_11891"/>
<dbReference type="RefSeq" id="XP_008876946.1">
    <property type="nucleotide sequence ID" value="XM_008878724.1"/>
</dbReference>
<dbReference type="EMBL" id="KI913985">
    <property type="protein sequence ID" value="ETV94631.1"/>
    <property type="molecule type" value="Genomic_DNA"/>
</dbReference>
<evidence type="ECO:0000313" key="2">
    <source>
        <dbReference type="EMBL" id="ETV94631.1"/>
    </source>
</evidence>
<dbReference type="GeneID" id="20088941"/>
<feature type="compositionally biased region" description="Polar residues" evidence="1">
    <location>
        <begin position="30"/>
        <end position="41"/>
    </location>
</feature>
<name>A0A024TLX3_9STRA</name>
<reference evidence="2" key="1">
    <citation type="submission" date="2013-12" db="EMBL/GenBank/DDBJ databases">
        <title>The Genome Sequence of Aphanomyces invadans NJM9701.</title>
        <authorList>
            <consortium name="The Broad Institute Genomics Platform"/>
            <person name="Russ C."/>
            <person name="Tyler B."/>
            <person name="van West P."/>
            <person name="Dieguez-Uribeondo J."/>
            <person name="Young S.K."/>
            <person name="Zeng Q."/>
            <person name="Gargeya S."/>
            <person name="Fitzgerald M."/>
            <person name="Abouelleil A."/>
            <person name="Alvarado L."/>
            <person name="Chapman S.B."/>
            <person name="Gainer-Dewar J."/>
            <person name="Goldberg J."/>
            <person name="Griggs A."/>
            <person name="Gujja S."/>
            <person name="Hansen M."/>
            <person name="Howarth C."/>
            <person name="Imamovic A."/>
            <person name="Ireland A."/>
            <person name="Larimer J."/>
            <person name="McCowan C."/>
            <person name="Murphy C."/>
            <person name="Pearson M."/>
            <person name="Poon T.W."/>
            <person name="Priest M."/>
            <person name="Roberts A."/>
            <person name="Saif S."/>
            <person name="Shea T."/>
            <person name="Sykes S."/>
            <person name="Wortman J."/>
            <person name="Nusbaum C."/>
            <person name="Birren B."/>
        </authorList>
    </citation>
    <scope>NUCLEOTIDE SEQUENCE [LARGE SCALE GENOMIC DNA]</scope>
    <source>
        <strain evidence="2">NJM9701</strain>
    </source>
</reference>
<dbReference type="AlphaFoldDB" id="A0A024TLX3"/>
<feature type="region of interest" description="Disordered" evidence="1">
    <location>
        <begin position="28"/>
        <end position="51"/>
    </location>
</feature>
<proteinExistence type="predicted"/>
<sequence>MSRRRYLLACGLNFKLSVECHVGMSVPQRHMTSSEARQSASSRKRCLSTHRPATQRAHYFTRLGAVDGEIAGAISSSNLQPSDPNDLRYSTIALQLMFDVES</sequence>
<evidence type="ECO:0000256" key="1">
    <source>
        <dbReference type="SAM" id="MobiDB-lite"/>
    </source>
</evidence>